<dbReference type="GO" id="GO:0005634">
    <property type="term" value="C:nucleus"/>
    <property type="evidence" value="ECO:0007669"/>
    <property type="project" value="UniProtKB-SubCell"/>
</dbReference>
<dbReference type="VEuPathDB" id="MicrosporidiaDB:EHP00_1309"/>
<dbReference type="OrthoDB" id="787137at2759"/>
<dbReference type="InterPro" id="IPR036388">
    <property type="entry name" value="WH-like_DNA-bd_sf"/>
</dbReference>
<evidence type="ECO:0000256" key="4">
    <source>
        <dbReference type="ARBA" id="ARBA00022679"/>
    </source>
</evidence>
<evidence type="ECO:0000256" key="7">
    <source>
        <dbReference type="ARBA" id="ARBA00022833"/>
    </source>
</evidence>
<sequence>MFNFELKRITEVNYGPYTFEPYDVIKRKSIDGFFNVCSKCLYVFDTKKSLELHKERCVTLKDFYFKPIYDQKFPEEEKHKHIGVCMVNLIKNKETLALLGESFIRLKTNYYELEDYDFYILIDMDTKDILGYFSKNKFLDNSISCLCIFPPFLNCGLGTFLIDFSQQPALVTDRGIQYKEKHKLYVPLGPERPLSAAAVAVYRKYWAYKVFGAKNIKEAMDKNNLNEEDVILGLEENGFDFKKWKMTKEPVINKPRRLLNKRLLKK</sequence>
<feature type="domain" description="MYST-type HAT" evidence="14">
    <location>
        <begin position="1"/>
        <end position="266"/>
    </location>
</feature>
<proteinExistence type="inferred from homology"/>
<reference evidence="15 16" key="1">
    <citation type="journal article" date="2017" name="Environ. Microbiol.">
        <title>Decay of the glycolytic pathway and adaptation to intranuclear parasitism within Enterocytozoonidae microsporidia.</title>
        <authorList>
            <person name="Wiredu Boakye D."/>
            <person name="Jaroenlak P."/>
            <person name="Prachumwat A."/>
            <person name="Williams T.A."/>
            <person name="Bateman K.S."/>
            <person name="Itsathitphaisarn O."/>
            <person name="Sritunyalucksana K."/>
            <person name="Paszkiewicz K.H."/>
            <person name="Moore K.A."/>
            <person name="Stentiford G.D."/>
            <person name="Williams B.A."/>
        </authorList>
    </citation>
    <scope>NUCLEOTIDE SEQUENCE [LARGE SCALE GENOMIC DNA]</scope>
    <source>
        <strain evidence="15 16">TH1</strain>
    </source>
</reference>
<evidence type="ECO:0000256" key="13">
    <source>
        <dbReference type="PIRSR" id="PIRSR602717-51"/>
    </source>
</evidence>
<evidence type="ECO:0000256" key="12">
    <source>
        <dbReference type="ARBA" id="ARBA00023315"/>
    </source>
</evidence>
<comment type="caution">
    <text evidence="15">The sequence shown here is derived from an EMBL/GenBank/DDBJ whole genome shotgun (WGS) entry which is preliminary data.</text>
</comment>
<evidence type="ECO:0000256" key="3">
    <source>
        <dbReference type="ARBA" id="ARBA00013184"/>
    </source>
</evidence>
<keyword evidence="6" id="KW-0863">Zinc-finger</keyword>
<dbReference type="Gene3D" id="1.10.10.10">
    <property type="entry name" value="Winged helix-like DNA-binding domain superfamily/Winged helix DNA-binding domain"/>
    <property type="match status" value="1"/>
</dbReference>
<dbReference type="PROSITE" id="PS51726">
    <property type="entry name" value="MYST_HAT"/>
    <property type="match status" value="1"/>
</dbReference>
<dbReference type="SUPFAM" id="SSF55729">
    <property type="entry name" value="Acyl-CoA N-acyltransferases (Nat)"/>
    <property type="match status" value="1"/>
</dbReference>
<evidence type="ECO:0000256" key="2">
    <source>
        <dbReference type="ARBA" id="ARBA00010107"/>
    </source>
</evidence>
<evidence type="ECO:0000313" key="16">
    <source>
        <dbReference type="Proteomes" id="UP000192758"/>
    </source>
</evidence>
<dbReference type="PANTHER" id="PTHR10615">
    <property type="entry name" value="HISTONE ACETYLTRANSFERASE"/>
    <property type="match status" value="1"/>
</dbReference>
<comment type="similarity">
    <text evidence="2">Belongs to the MYST (SAS/MOZ) family.</text>
</comment>
<evidence type="ECO:0000313" key="15">
    <source>
        <dbReference type="EMBL" id="OQS54454.1"/>
    </source>
</evidence>
<dbReference type="Proteomes" id="UP000192758">
    <property type="component" value="Unassembled WGS sequence"/>
</dbReference>
<dbReference type="InterPro" id="IPR050603">
    <property type="entry name" value="MYST_HAT"/>
</dbReference>
<dbReference type="Gene3D" id="3.40.630.30">
    <property type="match status" value="1"/>
</dbReference>
<evidence type="ECO:0000256" key="6">
    <source>
        <dbReference type="ARBA" id="ARBA00022771"/>
    </source>
</evidence>
<dbReference type="GO" id="GO:0006355">
    <property type="term" value="P:regulation of DNA-templated transcription"/>
    <property type="evidence" value="ECO:0007669"/>
    <property type="project" value="InterPro"/>
</dbReference>
<evidence type="ECO:0000256" key="8">
    <source>
        <dbReference type="ARBA" id="ARBA00022990"/>
    </source>
</evidence>
<organism evidence="15 16">
    <name type="scientific">Ecytonucleospora hepatopenaei</name>
    <dbReference type="NCBI Taxonomy" id="646526"/>
    <lineage>
        <taxon>Eukaryota</taxon>
        <taxon>Fungi</taxon>
        <taxon>Fungi incertae sedis</taxon>
        <taxon>Microsporidia</taxon>
        <taxon>Enterocytozoonidae</taxon>
        <taxon>Ecytonucleospora</taxon>
    </lineage>
</organism>
<feature type="active site" description="Proton donor/acceptor" evidence="13">
    <location>
        <position position="191"/>
    </location>
</feature>
<dbReference type="InterPro" id="IPR016181">
    <property type="entry name" value="Acyl_CoA_acyltransferase"/>
</dbReference>
<dbReference type="PANTHER" id="PTHR10615:SF219">
    <property type="entry name" value="HISTONE ACETYLTRANSFERASE KAT5"/>
    <property type="match status" value="1"/>
</dbReference>
<dbReference type="GO" id="GO:0008270">
    <property type="term" value="F:zinc ion binding"/>
    <property type="evidence" value="ECO:0007669"/>
    <property type="project" value="UniProtKB-KW"/>
</dbReference>
<dbReference type="GO" id="GO:0004402">
    <property type="term" value="F:histone acetyltransferase activity"/>
    <property type="evidence" value="ECO:0007669"/>
    <property type="project" value="InterPro"/>
</dbReference>
<gene>
    <name evidence="15" type="primary">mys-1</name>
    <name evidence="15" type="ORF">EHP00_1309</name>
</gene>
<evidence type="ECO:0000256" key="9">
    <source>
        <dbReference type="ARBA" id="ARBA00023015"/>
    </source>
</evidence>
<dbReference type="Pfam" id="PF01853">
    <property type="entry name" value="MOZ_SAS"/>
    <property type="match status" value="1"/>
</dbReference>
<keyword evidence="9" id="KW-0805">Transcription regulation</keyword>
<dbReference type="STRING" id="646526.A0A1W0E5E0"/>
<comment type="subcellular location">
    <subcellularLocation>
        <location evidence="1">Nucleus</location>
    </subcellularLocation>
</comment>
<keyword evidence="7" id="KW-0862">Zinc</keyword>
<evidence type="ECO:0000256" key="5">
    <source>
        <dbReference type="ARBA" id="ARBA00022723"/>
    </source>
</evidence>
<dbReference type="InterPro" id="IPR002717">
    <property type="entry name" value="HAT_MYST-type"/>
</dbReference>
<evidence type="ECO:0000259" key="14">
    <source>
        <dbReference type="PROSITE" id="PS51726"/>
    </source>
</evidence>
<protein>
    <recommendedName>
        <fullName evidence="3">histone acetyltransferase</fullName>
        <ecNumber evidence="3">2.3.1.48</ecNumber>
    </recommendedName>
</protein>
<keyword evidence="4" id="KW-0808">Transferase</keyword>
<keyword evidence="16" id="KW-1185">Reference proteome</keyword>
<evidence type="ECO:0000256" key="1">
    <source>
        <dbReference type="ARBA" id="ARBA00004123"/>
    </source>
</evidence>
<keyword evidence="8" id="KW-0007">Acetylation</keyword>
<dbReference type="EC" id="2.3.1.48" evidence="3"/>
<dbReference type="EMBL" id="MNPJ01000020">
    <property type="protein sequence ID" value="OQS54454.1"/>
    <property type="molecule type" value="Genomic_DNA"/>
</dbReference>
<accession>A0A1W0E5E0</accession>
<keyword evidence="11" id="KW-0539">Nucleus</keyword>
<dbReference type="AlphaFoldDB" id="A0A1W0E5E0"/>
<keyword evidence="5" id="KW-0479">Metal-binding</keyword>
<evidence type="ECO:0000256" key="10">
    <source>
        <dbReference type="ARBA" id="ARBA00023163"/>
    </source>
</evidence>
<keyword evidence="12" id="KW-0012">Acyltransferase</keyword>
<keyword evidence="10" id="KW-0804">Transcription</keyword>
<name>A0A1W0E5E0_9MICR</name>
<evidence type="ECO:0000256" key="11">
    <source>
        <dbReference type="ARBA" id="ARBA00023242"/>
    </source>
</evidence>